<evidence type="ECO:0000256" key="2">
    <source>
        <dbReference type="ARBA" id="ARBA00022857"/>
    </source>
</evidence>
<dbReference type="Pfam" id="PF13561">
    <property type="entry name" value="adh_short_C2"/>
    <property type="match status" value="1"/>
</dbReference>
<comment type="similarity">
    <text evidence="1">Belongs to the short-chain dehydrogenases/reductases (SDR) family.</text>
</comment>
<feature type="region of interest" description="Disordered" evidence="4">
    <location>
        <begin position="282"/>
        <end position="357"/>
    </location>
</feature>
<dbReference type="GO" id="GO:0016491">
    <property type="term" value="F:oxidoreductase activity"/>
    <property type="evidence" value="ECO:0007669"/>
    <property type="project" value="UniProtKB-KW"/>
</dbReference>
<keyword evidence="6" id="KW-1185">Reference proteome</keyword>
<dbReference type="STRING" id="181874.A0A409W614"/>
<dbReference type="SUPFAM" id="SSF51735">
    <property type="entry name" value="NAD(P)-binding Rossmann-fold domains"/>
    <property type="match status" value="1"/>
</dbReference>
<dbReference type="InterPro" id="IPR036291">
    <property type="entry name" value="NAD(P)-bd_dom_sf"/>
</dbReference>
<dbReference type="InterPro" id="IPR002347">
    <property type="entry name" value="SDR_fam"/>
</dbReference>
<dbReference type="Proteomes" id="UP000284842">
    <property type="component" value="Unassembled WGS sequence"/>
</dbReference>
<keyword evidence="2" id="KW-0521">NADP</keyword>
<reference evidence="5 6" key="1">
    <citation type="journal article" date="2018" name="Evol. Lett.">
        <title>Horizontal gene cluster transfer increased hallucinogenic mushroom diversity.</title>
        <authorList>
            <person name="Reynolds H.T."/>
            <person name="Vijayakumar V."/>
            <person name="Gluck-Thaler E."/>
            <person name="Korotkin H.B."/>
            <person name="Matheny P.B."/>
            <person name="Slot J.C."/>
        </authorList>
    </citation>
    <scope>NUCLEOTIDE SEQUENCE [LARGE SCALE GENOMIC DNA]</scope>
    <source>
        <strain evidence="5 6">2629</strain>
    </source>
</reference>
<feature type="compositionally biased region" description="Basic and acidic residues" evidence="4">
    <location>
        <begin position="320"/>
        <end position="339"/>
    </location>
</feature>
<evidence type="ECO:0000256" key="1">
    <source>
        <dbReference type="ARBA" id="ARBA00006484"/>
    </source>
</evidence>
<dbReference type="PANTHER" id="PTHR24320">
    <property type="entry name" value="RETINOL DEHYDROGENASE"/>
    <property type="match status" value="1"/>
</dbReference>
<dbReference type="OrthoDB" id="542013at2759"/>
<sequence>MKISPWNIISSQLAQTPQVPREDLSGQTVIVVGIARETKCETAEMWLLDLGSFDSVNAFVDRAESELPRVDLLIENAGVLPTETLDGTQDGWETAFQVNNLSTSLLALLLLPRMIKTAQEFNTKPRIVVVSSEVHYFAKLQDKLHTHVLLVLNVLFVRSLAERIKDKPVIVDTVNPGYCLSNLRKGLRGFRAAMDWMMEKLIARTSEEGARQVVWAAIGGKDKEDKLRGGYISQMDVQEPSDFVLSTVGKTFQEKIWVGMISELCAVNPKLEPIVKEFPSKPVGETGAVKEPEVTRTRKTSTTSPALDEAMKARSTVAPDKVEPQSEDRKVDVVDKPEETPAAVETVESKVAQEGQE</sequence>
<proteinExistence type="inferred from homology"/>
<dbReference type="PANTHER" id="PTHR24320:SF252">
    <property type="entry name" value="DEHYDROGENASE_REDUCTASE FAMILY PROTEIN, PUTATIVE (AFU_ORTHOLOGUE AFUA_3G08550)-RELATED"/>
    <property type="match status" value="1"/>
</dbReference>
<protein>
    <submittedName>
        <fullName evidence="5">Uncharacterized protein</fullName>
    </submittedName>
</protein>
<organism evidence="5 6">
    <name type="scientific">Panaeolus cyanescens</name>
    <dbReference type="NCBI Taxonomy" id="181874"/>
    <lineage>
        <taxon>Eukaryota</taxon>
        <taxon>Fungi</taxon>
        <taxon>Dikarya</taxon>
        <taxon>Basidiomycota</taxon>
        <taxon>Agaricomycotina</taxon>
        <taxon>Agaricomycetes</taxon>
        <taxon>Agaricomycetidae</taxon>
        <taxon>Agaricales</taxon>
        <taxon>Agaricineae</taxon>
        <taxon>Galeropsidaceae</taxon>
        <taxon>Panaeolus</taxon>
    </lineage>
</organism>
<dbReference type="AlphaFoldDB" id="A0A409W614"/>
<accession>A0A409W614</accession>
<keyword evidence="3" id="KW-0560">Oxidoreductase</keyword>
<dbReference type="Gene3D" id="3.40.50.720">
    <property type="entry name" value="NAD(P)-binding Rossmann-like Domain"/>
    <property type="match status" value="1"/>
</dbReference>
<evidence type="ECO:0000256" key="4">
    <source>
        <dbReference type="SAM" id="MobiDB-lite"/>
    </source>
</evidence>
<evidence type="ECO:0000256" key="3">
    <source>
        <dbReference type="ARBA" id="ARBA00023002"/>
    </source>
</evidence>
<dbReference type="InParanoid" id="A0A409W614"/>
<comment type="caution">
    <text evidence="5">The sequence shown here is derived from an EMBL/GenBank/DDBJ whole genome shotgun (WGS) entry which is preliminary data.</text>
</comment>
<name>A0A409W614_9AGAR</name>
<dbReference type="EMBL" id="NHTK01005788">
    <property type="protein sequence ID" value="PPQ73915.1"/>
    <property type="molecule type" value="Genomic_DNA"/>
</dbReference>
<evidence type="ECO:0000313" key="6">
    <source>
        <dbReference type="Proteomes" id="UP000284842"/>
    </source>
</evidence>
<evidence type="ECO:0000313" key="5">
    <source>
        <dbReference type="EMBL" id="PPQ73915.1"/>
    </source>
</evidence>
<gene>
    <name evidence="5" type="ORF">CVT24_012780</name>
</gene>